<dbReference type="EMBL" id="CP141615">
    <property type="protein sequence ID" value="WRP18964.1"/>
    <property type="molecule type" value="Genomic_DNA"/>
</dbReference>
<evidence type="ECO:0000256" key="4">
    <source>
        <dbReference type="ARBA" id="ARBA00022679"/>
    </source>
</evidence>
<dbReference type="Proteomes" id="UP001332192">
    <property type="component" value="Chromosome"/>
</dbReference>
<dbReference type="Pfam" id="PF00535">
    <property type="entry name" value="Glycos_transf_2"/>
    <property type="match status" value="1"/>
</dbReference>
<accession>A0ABZ1C215</accession>
<dbReference type="EC" id="2.4.-.-" evidence="6"/>
<dbReference type="Gene3D" id="3.90.550.10">
    <property type="entry name" value="Spore Coat Polysaccharide Biosynthesis Protein SpsA, Chain A"/>
    <property type="match status" value="1"/>
</dbReference>
<organism evidence="6 7">
    <name type="scientific">Carboxydichorda subterranea</name>
    <dbReference type="NCBI Taxonomy" id="3109565"/>
    <lineage>
        <taxon>Bacteria</taxon>
        <taxon>Bacillati</taxon>
        <taxon>Bacillota</taxon>
        <taxon>Limnochordia</taxon>
        <taxon>Limnochordales</taxon>
        <taxon>Geochordaceae</taxon>
        <taxon>Carboxydichorda</taxon>
    </lineage>
</organism>
<dbReference type="InterPro" id="IPR029044">
    <property type="entry name" value="Nucleotide-diphossugar_trans"/>
</dbReference>
<keyword evidence="7" id="KW-1185">Reference proteome</keyword>
<keyword evidence="4 6" id="KW-0808">Transferase</keyword>
<dbReference type="GO" id="GO:0016757">
    <property type="term" value="F:glycosyltransferase activity"/>
    <property type="evidence" value="ECO:0007669"/>
    <property type="project" value="UniProtKB-KW"/>
</dbReference>
<comment type="similarity">
    <text evidence="2">Belongs to the glycosyltransferase 2 family.</text>
</comment>
<evidence type="ECO:0000313" key="6">
    <source>
        <dbReference type="EMBL" id="WRP18964.1"/>
    </source>
</evidence>
<feature type="domain" description="Glycosyltransferase 2-like" evidence="5">
    <location>
        <begin position="8"/>
        <end position="148"/>
    </location>
</feature>
<evidence type="ECO:0000256" key="2">
    <source>
        <dbReference type="ARBA" id="ARBA00006739"/>
    </source>
</evidence>
<dbReference type="InterPro" id="IPR001173">
    <property type="entry name" value="Glyco_trans_2-like"/>
</dbReference>
<evidence type="ECO:0000313" key="7">
    <source>
        <dbReference type="Proteomes" id="UP001332192"/>
    </source>
</evidence>
<keyword evidence="3 6" id="KW-0328">Glycosyltransferase</keyword>
<proteinExistence type="inferred from homology"/>
<reference evidence="6 7" key="1">
    <citation type="journal article" date="2024" name="Front. Microbiol.">
        <title>Novel thermophilic genera Geochorda gen. nov. and Carboxydochorda gen. nov. from the deep terrestrial subsurface reveal the ecophysiological diversity in the class Limnochordia.</title>
        <authorList>
            <person name="Karnachuk O.V."/>
            <person name="Lukina A.P."/>
            <person name="Avakyan M.R."/>
            <person name="Kadnikov V.V."/>
            <person name="Begmatov S."/>
            <person name="Beletsky A.V."/>
            <person name="Vlasova K.G."/>
            <person name="Novikov A.A."/>
            <person name="Shcherbakova V.A."/>
            <person name="Mardanov A.V."/>
            <person name="Ravin N.V."/>
        </authorList>
    </citation>
    <scope>NUCLEOTIDE SEQUENCE [LARGE SCALE GENOMIC DNA]</scope>
    <source>
        <strain evidence="6 7">L945</strain>
    </source>
</reference>
<dbReference type="PANTHER" id="PTHR43179:SF12">
    <property type="entry name" value="GALACTOFURANOSYLTRANSFERASE GLFT2"/>
    <property type="match status" value="1"/>
</dbReference>
<sequence length="285" mass="31272">MSRSGIYVCLVTYNSMATLPAVLERLDRHCAPDTAMVVVDNGSTDGTGRHLERIRASAAHRIELIVNATNLGYSEGANQALARVPADAPAILLNPDVLVGPHWDVRLAAHMADTEQVGAVGPLGSLIGGPQEYGLYGAAPFASPQGTQELDQFVERLYRACRGHFRTVKFLIGCCLLITPAARSAVGGLDASMLLGADDFDWSLRARLAGFDLLVAEDVFVEHRKGTSTRQAGALASEWEQLSWQRFTERWATLVGQIGWPRLFEDEVELDRPRYRRIVHRPARP</sequence>
<evidence type="ECO:0000256" key="1">
    <source>
        <dbReference type="ARBA" id="ARBA00004776"/>
    </source>
</evidence>
<dbReference type="RefSeq" id="WP_324718234.1">
    <property type="nucleotide sequence ID" value="NZ_CP141615.1"/>
</dbReference>
<evidence type="ECO:0000259" key="5">
    <source>
        <dbReference type="Pfam" id="PF00535"/>
    </source>
</evidence>
<evidence type="ECO:0000256" key="3">
    <source>
        <dbReference type="ARBA" id="ARBA00022676"/>
    </source>
</evidence>
<protein>
    <submittedName>
        <fullName evidence="6">Glycosyltransferase family 2 protein</fullName>
        <ecNumber evidence="6">2.4.-.-</ecNumber>
    </submittedName>
</protein>
<dbReference type="SUPFAM" id="SSF53448">
    <property type="entry name" value="Nucleotide-diphospho-sugar transferases"/>
    <property type="match status" value="1"/>
</dbReference>
<dbReference type="PANTHER" id="PTHR43179">
    <property type="entry name" value="RHAMNOSYLTRANSFERASE WBBL"/>
    <property type="match status" value="1"/>
</dbReference>
<name>A0ABZ1C215_9FIRM</name>
<comment type="pathway">
    <text evidence="1">Cell wall biogenesis; cell wall polysaccharide biosynthesis.</text>
</comment>
<gene>
    <name evidence="6" type="ORF">U7230_11170</name>
</gene>